<keyword evidence="1" id="KW-0812">Transmembrane</keyword>
<dbReference type="AlphaFoldDB" id="A0A5M6DHU6"/>
<comment type="caution">
    <text evidence="2">The sequence shown here is derived from an EMBL/GenBank/DDBJ whole genome shotgun (WGS) entry which is preliminary data.</text>
</comment>
<feature type="transmembrane region" description="Helical" evidence="1">
    <location>
        <begin position="28"/>
        <end position="49"/>
    </location>
</feature>
<evidence type="ECO:0000313" key="2">
    <source>
        <dbReference type="EMBL" id="KAA5547118.1"/>
    </source>
</evidence>
<gene>
    <name evidence="2" type="ORF">FYK55_01490</name>
</gene>
<proteinExistence type="predicted"/>
<keyword evidence="1" id="KW-0472">Membrane</keyword>
<dbReference type="EMBL" id="VWOX01000001">
    <property type="protein sequence ID" value="KAA5547118.1"/>
    <property type="molecule type" value="Genomic_DNA"/>
</dbReference>
<evidence type="ECO:0000256" key="1">
    <source>
        <dbReference type="SAM" id="Phobius"/>
    </source>
</evidence>
<reference evidence="2 3" key="1">
    <citation type="submission" date="2019-08" db="EMBL/GenBank/DDBJ databases">
        <authorList>
            <person name="Dhanesh K."/>
            <person name="Kumar G."/>
            <person name="Sasikala C."/>
            <person name="Venkata Ramana C."/>
        </authorList>
    </citation>
    <scope>NUCLEOTIDE SEQUENCE [LARGE SCALE GENOMIC DNA]</scope>
    <source>
        <strain evidence="2 3">JC645</strain>
    </source>
</reference>
<organism evidence="2 3">
    <name type="scientific">Roseiconus nitratireducens</name>
    <dbReference type="NCBI Taxonomy" id="2605748"/>
    <lineage>
        <taxon>Bacteria</taxon>
        <taxon>Pseudomonadati</taxon>
        <taxon>Planctomycetota</taxon>
        <taxon>Planctomycetia</taxon>
        <taxon>Pirellulales</taxon>
        <taxon>Pirellulaceae</taxon>
        <taxon>Roseiconus</taxon>
    </lineage>
</organism>
<name>A0A5M6DHU6_9BACT</name>
<dbReference type="Proteomes" id="UP000324479">
    <property type="component" value="Unassembled WGS sequence"/>
</dbReference>
<keyword evidence="1" id="KW-1133">Transmembrane helix</keyword>
<evidence type="ECO:0000313" key="3">
    <source>
        <dbReference type="Proteomes" id="UP000324479"/>
    </source>
</evidence>
<protein>
    <submittedName>
        <fullName evidence="2">Uncharacterized protein</fullName>
    </submittedName>
</protein>
<accession>A0A5M6DHU6</accession>
<sequence length="75" mass="8159">MPLLLVARLRLGRAIRNLYDGVMAGESWAIVLAMVLGLVVLAAGAYIAFQAYQEASDDSEDVGLSAEEKNLMNRF</sequence>
<keyword evidence="3" id="KW-1185">Reference proteome</keyword>